<keyword evidence="1" id="KW-1133">Transmembrane helix</keyword>
<proteinExistence type="predicted"/>
<dbReference type="STRING" id="1437425.CSEC_2148"/>
<name>A0A090E2T8_9BACT</name>
<gene>
    <name evidence="2" type="ORF">CSEC_2148</name>
</gene>
<protein>
    <submittedName>
        <fullName evidence="2">Membrane protein</fullName>
    </submittedName>
</protein>
<keyword evidence="1" id="KW-0812">Transmembrane</keyword>
<dbReference type="AlphaFoldDB" id="A0A090E2T8"/>
<accession>A0A090E2T8</accession>
<reference evidence="2" key="2">
    <citation type="submission" date="2014-09" db="EMBL/GenBank/DDBJ databases">
        <title>Criblamydia sequanensis harbors a mega-plasmid encoding arsenite resistance.</title>
        <authorList>
            <person name="Bertelli C."/>
            <person name="Goesmann A."/>
            <person name="Greub G."/>
        </authorList>
    </citation>
    <scope>NUCLEOTIDE SEQUENCE [LARGE SCALE GENOMIC DNA]</scope>
    <source>
        <strain evidence="2">CRIB-18</strain>
    </source>
</reference>
<feature type="transmembrane region" description="Helical" evidence="1">
    <location>
        <begin position="16"/>
        <end position="38"/>
    </location>
</feature>
<dbReference type="EMBL" id="CCEJ010000011">
    <property type="protein sequence ID" value="CDR34954.1"/>
    <property type="molecule type" value="Genomic_DNA"/>
</dbReference>
<sequence>MDPNISPNVRKNIRNFLMVLFSAVVFGLLISLFFVIYYSPLEKYRAKDTLISPKTAASLKLNLPIDSKQTATFSFSGISFTYKENNSQKDVTLPVKLEDYHKFYDSLNHDLSETNKETREIPFQNGLSASIDIKVNDPFSNHEKVLQHIEIGKFGDHYRVQLFQDNKQEPWAYFYHPGVLQEAKSLFIQSGSQ</sequence>
<evidence type="ECO:0000256" key="1">
    <source>
        <dbReference type="SAM" id="Phobius"/>
    </source>
</evidence>
<keyword evidence="1" id="KW-0472">Membrane</keyword>
<dbReference type="OrthoDB" id="9946507at2"/>
<dbReference type="RefSeq" id="WP_041018511.1">
    <property type="nucleotide sequence ID" value="NZ_CCEJ010000011.1"/>
</dbReference>
<reference evidence="2" key="1">
    <citation type="submission" date="2013-12" db="EMBL/GenBank/DDBJ databases">
        <authorList>
            <person name="Linke B."/>
        </authorList>
    </citation>
    <scope>NUCLEOTIDE SEQUENCE [LARGE SCALE GENOMIC DNA]</scope>
    <source>
        <strain evidence="2">CRIB-18</strain>
    </source>
</reference>
<keyword evidence="3" id="KW-1185">Reference proteome</keyword>
<comment type="caution">
    <text evidence="2">The sequence shown here is derived from an EMBL/GenBank/DDBJ whole genome shotgun (WGS) entry which is preliminary data.</text>
</comment>
<evidence type="ECO:0000313" key="2">
    <source>
        <dbReference type="EMBL" id="CDR34954.1"/>
    </source>
</evidence>
<dbReference type="eggNOG" id="ENOG5033DWK">
    <property type="taxonomic scope" value="Bacteria"/>
</dbReference>
<organism evidence="2 3">
    <name type="scientific">Candidatus Criblamydia sequanensis CRIB-18</name>
    <dbReference type="NCBI Taxonomy" id="1437425"/>
    <lineage>
        <taxon>Bacteria</taxon>
        <taxon>Pseudomonadati</taxon>
        <taxon>Chlamydiota</taxon>
        <taxon>Chlamydiia</taxon>
        <taxon>Parachlamydiales</taxon>
        <taxon>Candidatus Criblamydiaceae</taxon>
        <taxon>Candidatus Criblamydia</taxon>
    </lineage>
</organism>
<evidence type="ECO:0000313" key="3">
    <source>
        <dbReference type="Proteomes" id="UP000031552"/>
    </source>
</evidence>
<dbReference type="Proteomes" id="UP000031552">
    <property type="component" value="Unassembled WGS sequence"/>
</dbReference>